<name>A0A9P0LKQ9_ACAOB</name>
<dbReference type="OrthoDB" id="6790162at2759"/>
<sequence length="115" mass="12725">MRTTKQTLNTRKTIENSKCRTTAILGCAAAGLFQMMGEVKCDASIKNPFKTGNEPEVIIRKAVTALIITGIIAAVNWLTWGLLANPILGLLIIFAGVYYEIDRQEKEKSTIRIKL</sequence>
<evidence type="ECO:0000256" key="1">
    <source>
        <dbReference type="SAM" id="Phobius"/>
    </source>
</evidence>
<proteinExistence type="predicted"/>
<keyword evidence="1" id="KW-0472">Membrane</keyword>
<dbReference type="AlphaFoldDB" id="A0A9P0LKQ9"/>
<gene>
    <name evidence="2" type="ORF">ACAOBT_LOCUS23357</name>
</gene>
<evidence type="ECO:0000313" key="3">
    <source>
        <dbReference type="Proteomes" id="UP001152888"/>
    </source>
</evidence>
<dbReference type="Proteomes" id="UP001152888">
    <property type="component" value="Unassembled WGS sequence"/>
</dbReference>
<keyword evidence="3" id="KW-1185">Reference proteome</keyword>
<accession>A0A9P0LKQ9</accession>
<protein>
    <submittedName>
        <fullName evidence="2">Uncharacterized protein</fullName>
    </submittedName>
</protein>
<keyword evidence="1" id="KW-1133">Transmembrane helix</keyword>
<organism evidence="2 3">
    <name type="scientific">Acanthoscelides obtectus</name>
    <name type="common">Bean weevil</name>
    <name type="synonym">Bruchus obtectus</name>
    <dbReference type="NCBI Taxonomy" id="200917"/>
    <lineage>
        <taxon>Eukaryota</taxon>
        <taxon>Metazoa</taxon>
        <taxon>Ecdysozoa</taxon>
        <taxon>Arthropoda</taxon>
        <taxon>Hexapoda</taxon>
        <taxon>Insecta</taxon>
        <taxon>Pterygota</taxon>
        <taxon>Neoptera</taxon>
        <taxon>Endopterygota</taxon>
        <taxon>Coleoptera</taxon>
        <taxon>Polyphaga</taxon>
        <taxon>Cucujiformia</taxon>
        <taxon>Chrysomeloidea</taxon>
        <taxon>Chrysomelidae</taxon>
        <taxon>Bruchinae</taxon>
        <taxon>Bruchini</taxon>
        <taxon>Acanthoscelides</taxon>
    </lineage>
</organism>
<keyword evidence="1" id="KW-0812">Transmembrane</keyword>
<evidence type="ECO:0000313" key="2">
    <source>
        <dbReference type="EMBL" id="CAH1996778.1"/>
    </source>
</evidence>
<comment type="caution">
    <text evidence="2">The sequence shown here is derived from an EMBL/GenBank/DDBJ whole genome shotgun (WGS) entry which is preliminary data.</text>
</comment>
<dbReference type="EMBL" id="CAKOFQ010007267">
    <property type="protein sequence ID" value="CAH1996778.1"/>
    <property type="molecule type" value="Genomic_DNA"/>
</dbReference>
<feature type="transmembrane region" description="Helical" evidence="1">
    <location>
        <begin position="65"/>
        <end position="98"/>
    </location>
</feature>
<reference evidence="2" key="1">
    <citation type="submission" date="2022-03" db="EMBL/GenBank/DDBJ databases">
        <authorList>
            <person name="Sayadi A."/>
        </authorList>
    </citation>
    <scope>NUCLEOTIDE SEQUENCE</scope>
</reference>